<comment type="caution">
    <text evidence="6">The sequence shown here is derived from an EMBL/GenBank/DDBJ whole genome shotgun (WGS) entry which is preliminary data.</text>
</comment>
<dbReference type="SMART" id="SM00182">
    <property type="entry name" value="CULLIN"/>
    <property type="match status" value="1"/>
</dbReference>
<evidence type="ECO:0000256" key="3">
    <source>
        <dbReference type="RuleBase" id="RU003829"/>
    </source>
</evidence>
<name>A0ABQ9NN86_9PEZI</name>
<protein>
    <recommendedName>
        <fullName evidence="5">Cullin family profile domain-containing protein</fullName>
    </recommendedName>
</protein>
<gene>
    <name evidence="6" type="ORF">H2201_006782</name>
</gene>
<evidence type="ECO:0000256" key="2">
    <source>
        <dbReference type="PROSITE-ProRule" id="PRU00330"/>
    </source>
</evidence>
<dbReference type="InterPro" id="IPR036390">
    <property type="entry name" value="WH_DNA-bd_sf"/>
</dbReference>
<evidence type="ECO:0000256" key="4">
    <source>
        <dbReference type="SAM" id="MobiDB-lite"/>
    </source>
</evidence>
<accession>A0ABQ9NN86</accession>
<dbReference type="SUPFAM" id="SSF46785">
    <property type="entry name" value="Winged helix' DNA-binding domain"/>
    <property type="match status" value="1"/>
</dbReference>
<reference evidence="6" key="1">
    <citation type="submission" date="2022-10" db="EMBL/GenBank/DDBJ databases">
        <title>Culturing micro-colonial fungi from biological soil crusts in the Mojave desert and describing Neophaeococcomyces mojavensis, and introducing the new genera and species Taxawa tesnikishii.</title>
        <authorList>
            <person name="Kurbessoian T."/>
            <person name="Stajich J.E."/>
        </authorList>
    </citation>
    <scope>NUCLEOTIDE SEQUENCE</scope>
    <source>
        <strain evidence="6">TK_1</strain>
    </source>
</reference>
<dbReference type="PANTHER" id="PTHR11932">
    <property type="entry name" value="CULLIN"/>
    <property type="match status" value="1"/>
</dbReference>
<comment type="similarity">
    <text evidence="1 2 3">Belongs to the cullin family.</text>
</comment>
<dbReference type="Pfam" id="PF10557">
    <property type="entry name" value="Cullin_Nedd8"/>
    <property type="match status" value="1"/>
</dbReference>
<dbReference type="Gene3D" id="3.30.230.130">
    <property type="entry name" value="Cullin, Chain C, Domain 2"/>
    <property type="match status" value="1"/>
</dbReference>
<dbReference type="InterPro" id="IPR045093">
    <property type="entry name" value="Cullin"/>
</dbReference>
<dbReference type="SUPFAM" id="SSF74788">
    <property type="entry name" value="Cullin repeat-like"/>
    <property type="match status" value="1"/>
</dbReference>
<evidence type="ECO:0000313" key="7">
    <source>
        <dbReference type="Proteomes" id="UP001172684"/>
    </source>
</evidence>
<dbReference type="InterPro" id="IPR001373">
    <property type="entry name" value="Cullin_N"/>
</dbReference>
<feature type="compositionally biased region" description="Low complexity" evidence="4">
    <location>
        <begin position="78"/>
        <end position="94"/>
    </location>
</feature>
<sequence>MPRSGGLVTATGPEDRGVPADRKRKLPAARQPASTDSVSGAKQQTISELLSASQQKPVNRDAKGSALSPTSKRIRLDPTATAAPFATTPSETTPLPRENMYNFPSNNKNNPVDLTGSATSPPARRPNGFRAKPNFNPHAGAKKLVVKNLRTTPRTDPREYLNQTWERLDKALTAIFNNEEISFSLEELYKGVENCCRQGHAAELSILLKDKCSVYVRSGLKEPLLERTGATNVDLLRAVLAAWATWNRQLKTIHWIFCYLDRSYLLQKGRSLQEIAVDLFRTNIFNDAKLGSRTVDGACDLVDADRMDDLQDQSTFRDTIKLFHDLSIYTSVFEPRMLHKSQTFIINWSKEASAEKSLADYVHSSVQLMNREMSRCEHYGLDSTTRRDLLTLLETYLIQQQADRLVNQDDIADFLEDNAVNDLEQLYTLLERRQLVLRLREPFVKWIDDTGTAIVFDDKEQEQMVIKLLTLKRQLDTIWRVSFHRNTELGHALRETFETFINKTKKGAATWNTDNSKPGEMIAKYVDMLLRGGAKAIPAQLSKSAIKTVAADDEDDDVAFDEDSEINAQLDQVLDLFRFVHGKAVFEAFYKKDLARRLLMGRSASADAERSMLARLKTECGAGFTQNLEQMFKDIELAREEVSSYKMLMADRGENPTLDLSVNILSAAAWPTYPDVPVQIPQEIKSAIDRFDQHYKSKHRGRKLDWKHALAHCQLKANFPKGNKEIVVSSFQAIVLLLFNNVPAGEHLSYETIKAETRLPDREIIRTLQSLACAKLRPLTKHPKGKDIAPTDTFTFNTAFTHEKYRVKINQVQLKETKEENKETHERVAADRNFETQAAIVRIMKSRKLISHAELVAEVIGATRSRGVLGVPDIKRNIDRLVDKDYMEREEGNMYSYVA</sequence>
<dbReference type="SMART" id="SM00884">
    <property type="entry name" value="Cullin_Nedd8"/>
    <property type="match status" value="1"/>
</dbReference>
<dbReference type="InterPro" id="IPR019559">
    <property type="entry name" value="Cullin_neddylation_domain"/>
</dbReference>
<feature type="domain" description="Cullin family profile" evidence="5">
    <location>
        <begin position="517"/>
        <end position="772"/>
    </location>
</feature>
<evidence type="ECO:0000313" key="6">
    <source>
        <dbReference type="EMBL" id="KAJ9660704.1"/>
    </source>
</evidence>
<dbReference type="Pfam" id="PF00888">
    <property type="entry name" value="Cullin"/>
    <property type="match status" value="1"/>
</dbReference>
<dbReference type="Proteomes" id="UP001172684">
    <property type="component" value="Unassembled WGS sequence"/>
</dbReference>
<feature type="compositionally biased region" description="Polar residues" evidence="4">
    <location>
        <begin position="32"/>
        <end position="57"/>
    </location>
</feature>
<dbReference type="Gene3D" id="1.20.1310.10">
    <property type="entry name" value="Cullin Repeats"/>
    <property type="match status" value="4"/>
</dbReference>
<dbReference type="SUPFAM" id="SSF75632">
    <property type="entry name" value="Cullin homology domain"/>
    <property type="match status" value="1"/>
</dbReference>
<evidence type="ECO:0000259" key="5">
    <source>
        <dbReference type="PROSITE" id="PS50069"/>
    </source>
</evidence>
<feature type="region of interest" description="Disordered" evidence="4">
    <location>
        <begin position="1"/>
        <end position="97"/>
    </location>
</feature>
<dbReference type="InterPro" id="IPR036317">
    <property type="entry name" value="Cullin_homology_sf"/>
</dbReference>
<evidence type="ECO:0000256" key="1">
    <source>
        <dbReference type="ARBA" id="ARBA00006019"/>
    </source>
</evidence>
<dbReference type="EMBL" id="JAPDRL010000063">
    <property type="protein sequence ID" value="KAJ9660704.1"/>
    <property type="molecule type" value="Genomic_DNA"/>
</dbReference>
<dbReference type="Pfam" id="PF26557">
    <property type="entry name" value="Cullin_AB"/>
    <property type="match status" value="1"/>
</dbReference>
<proteinExistence type="inferred from homology"/>
<dbReference type="InterPro" id="IPR016159">
    <property type="entry name" value="Cullin_repeat-like_dom_sf"/>
</dbReference>
<organism evidence="6 7">
    <name type="scientific">Coniosporium apollinis</name>
    <dbReference type="NCBI Taxonomy" id="61459"/>
    <lineage>
        <taxon>Eukaryota</taxon>
        <taxon>Fungi</taxon>
        <taxon>Dikarya</taxon>
        <taxon>Ascomycota</taxon>
        <taxon>Pezizomycotina</taxon>
        <taxon>Dothideomycetes</taxon>
        <taxon>Dothideomycetes incertae sedis</taxon>
        <taxon>Coniosporium</taxon>
    </lineage>
</organism>
<dbReference type="InterPro" id="IPR016158">
    <property type="entry name" value="Cullin_homology"/>
</dbReference>
<dbReference type="InterPro" id="IPR059120">
    <property type="entry name" value="Cullin-like_AB"/>
</dbReference>
<dbReference type="PROSITE" id="PS50069">
    <property type="entry name" value="CULLIN_2"/>
    <property type="match status" value="1"/>
</dbReference>
<dbReference type="Gene3D" id="1.10.10.10">
    <property type="entry name" value="Winged helix-like DNA-binding domain superfamily/Winged helix DNA-binding domain"/>
    <property type="match status" value="1"/>
</dbReference>
<dbReference type="InterPro" id="IPR036388">
    <property type="entry name" value="WH-like_DNA-bd_sf"/>
</dbReference>
<keyword evidence="7" id="KW-1185">Reference proteome</keyword>